<evidence type="ECO:0000313" key="6">
    <source>
        <dbReference type="Proteomes" id="UP000626210"/>
    </source>
</evidence>
<dbReference type="Proteomes" id="UP000626210">
    <property type="component" value="Unassembled WGS sequence"/>
</dbReference>
<dbReference type="SMART" id="SM00342">
    <property type="entry name" value="HTH_ARAC"/>
    <property type="match status" value="1"/>
</dbReference>
<evidence type="ECO:0000256" key="1">
    <source>
        <dbReference type="ARBA" id="ARBA00023015"/>
    </source>
</evidence>
<feature type="domain" description="HTH araC/xylS-type" evidence="4">
    <location>
        <begin position="226"/>
        <end position="324"/>
    </location>
</feature>
<evidence type="ECO:0000256" key="3">
    <source>
        <dbReference type="ARBA" id="ARBA00023163"/>
    </source>
</evidence>
<dbReference type="InterPro" id="IPR009057">
    <property type="entry name" value="Homeodomain-like_sf"/>
</dbReference>
<dbReference type="InterPro" id="IPR029062">
    <property type="entry name" value="Class_I_gatase-like"/>
</dbReference>
<dbReference type="Gene3D" id="3.40.50.880">
    <property type="match status" value="1"/>
</dbReference>
<evidence type="ECO:0000313" key="5">
    <source>
        <dbReference type="EMBL" id="GHC93001.1"/>
    </source>
</evidence>
<keyword evidence="1" id="KW-0805">Transcription regulation</keyword>
<keyword evidence="3" id="KW-0804">Transcription</keyword>
<dbReference type="PANTHER" id="PTHR43130:SF3">
    <property type="entry name" value="HTH-TYPE TRANSCRIPTIONAL REGULATOR RV1931C"/>
    <property type="match status" value="1"/>
</dbReference>
<dbReference type="InterPro" id="IPR018062">
    <property type="entry name" value="HTH_AraC-typ_CS"/>
</dbReference>
<dbReference type="PROSITE" id="PS01124">
    <property type="entry name" value="HTH_ARAC_FAMILY_2"/>
    <property type="match status" value="1"/>
</dbReference>
<dbReference type="Pfam" id="PF12833">
    <property type="entry name" value="HTH_18"/>
    <property type="match status" value="1"/>
</dbReference>
<accession>A0ABQ3G6F8</accession>
<organism evidence="5 6">
    <name type="scientific">Pseudorhodoferax aquiterrae</name>
    <dbReference type="NCBI Taxonomy" id="747304"/>
    <lineage>
        <taxon>Bacteria</taxon>
        <taxon>Pseudomonadati</taxon>
        <taxon>Pseudomonadota</taxon>
        <taxon>Betaproteobacteria</taxon>
        <taxon>Burkholderiales</taxon>
        <taxon>Comamonadaceae</taxon>
    </lineage>
</organism>
<evidence type="ECO:0000259" key="4">
    <source>
        <dbReference type="PROSITE" id="PS01124"/>
    </source>
</evidence>
<reference evidence="6" key="1">
    <citation type="journal article" date="2019" name="Int. J. Syst. Evol. Microbiol.">
        <title>The Global Catalogue of Microorganisms (GCM) 10K type strain sequencing project: providing services to taxonomists for standard genome sequencing and annotation.</title>
        <authorList>
            <consortium name="The Broad Institute Genomics Platform"/>
            <consortium name="The Broad Institute Genome Sequencing Center for Infectious Disease"/>
            <person name="Wu L."/>
            <person name="Ma J."/>
        </authorList>
    </citation>
    <scope>NUCLEOTIDE SEQUENCE [LARGE SCALE GENOMIC DNA]</scope>
    <source>
        <strain evidence="6">KCTC 23314</strain>
    </source>
</reference>
<evidence type="ECO:0000256" key="2">
    <source>
        <dbReference type="ARBA" id="ARBA00023125"/>
    </source>
</evidence>
<dbReference type="Pfam" id="PF01965">
    <property type="entry name" value="DJ-1_PfpI"/>
    <property type="match status" value="1"/>
</dbReference>
<dbReference type="Gene3D" id="1.10.10.60">
    <property type="entry name" value="Homeodomain-like"/>
    <property type="match status" value="2"/>
</dbReference>
<gene>
    <name evidence="5" type="ORF">GCM10007320_43630</name>
</gene>
<name>A0ABQ3G6F8_9BURK</name>
<dbReference type="SUPFAM" id="SSF46689">
    <property type="entry name" value="Homeodomain-like"/>
    <property type="match status" value="2"/>
</dbReference>
<proteinExistence type="predicted"/>
<comment type="caution">
    <text evidence="5">The sequence shown here is derived from an EMBL/GenBank/DDBJ whole genome shotgun (WGS) entry which is preliminary data.</text>
</comment>
<protein>
    <submittedName>
        <fullName evidence="5">AraC family transcriptional regulator</fullName>
    </submittedName>
</protein>
<dbReference type="InterPro" id="IPR052158">
    <property type="entry name" value="INH-QAR"/>
</dbReference>
<keyword evidence="6" id="KW-1185">Reference proteome</keyword>
<dbReference type="CDD" id="cd03137">
    <property type="entry name" value="GATase1_AraC_1"/>
    <property type="match status" value="1"/>
</dbReference>
<dbReference type="PANTHER" id="PTHR43130">
    <property type="entry name" value="ARAC-FAMILY TRANSCRIPTIONAL REGULATOR"/>
    <property type="match status" value="1"/>
</dbReference>
<dbReference type="SUPFAM" id="SSF52317">
    <property type="entry name" value="Class I glutamine amidotransferase-like"/>
    <property type="match status" value="1"/>
</dbReference>
<keyword evidence="2" id="KW-0238">DNA-binding</keyword>
<sequence length="328" mass="35621">MTPILRTREVGIVVFDDVLLLDLAGPGDVFGRANFLLNRESESDRYRVTALSTFGGEVHASCGLRLQTAPLPAPDICAFDTVLVAGGPGVLKARHDVPLQNWLRAVQPRVNRLGSVCTGAYVLAEAGMLCGKTTTTHWNHATEFAKRYPDVRLNIDAMHVRDGNLFSSAGATAGIDLALSLVDEDFGRDLALAIARELVVFRVRSAGQTQYSTALASYGTASDRMRKATDFIMGQLEAGVTAEQVAAHVCLSTRQLTRRFKEAFGMSPAQYIGAAQVELARELLSGTDQPLEKIALRCGFSGRQQLTRVFTKVLDMTPGAFRARFNND</sequence>
<dbReference type="InterPro" id="IPR018060">
    <property type="entry name" value="HTH_AraC"/>
</dbReference>
<dbReference type="PROSITE" id="PS00041">
    <property type="entry name" value="HTH_ARAC_FAMILY_1"/>
    <property type="match status" value="1"/>
</dbReference>
<dbReference type="EMBL" id="BMYK01000016">
    <property type="protein sequence ID" value="GHC93001.1"/>
    <property type="molecule type" value="Genomic_DNA"/>
</dbReference>
<dbReference type="InterPro" id="IPR002818">
    <property type="entry name" value="DJ-1/PfpI"/>
</dbReference>